<evidence type="ECO:0000256" key="2">
    <source>
        <dbReference type="ARBA" id="ARBA00022801"/>
    </source>
</evidence>
<dbReference type="Proteomes" id="UP000006048">
    <property type="component" value="Chromosome"/>
</dbReference>
<keyword evidence="1" id="KW-0547">Nucleotide-binding</keyword>
<dbReference type="GO" id="GO:0016787">
    <property type="term" value="F:hydrolase activity"/>
    <property type="evidence" value="ECO:0007669"/>
    <property type="project" value="UniProtKB-KW"/>
</dbReference>
<dbReference type="SUPFAM" id="SSF52540">
    <property type="entry name" value="P-loop containing nucleoside triphosphate hydrolases"/>
    <property type="match status" value="1"/>
</dbReference>
<evidence type="ECO:0000313" key="5">
    <source>
        <dbReference type="EMBL" id="AFM11897.1"/>
    </source>
</evidence>
<dbReference type="Gene3D" id="3.40.50.300">
    <property type="entry name" value="P-loop containing nucleotide triphosphate hydrolases"/>
    <property type="match status" value="1"/>
</dbReference>
<dbReference type="PATRIC" id="fig|869212.3.peg.1238"/>
<dbReference type="EMBL" id="CP002959">
    <property type="protein sequence ID" value="AFM11897.1"/>
    <property type="molecule type" value="Genomic_DNA"/>
</dbReference>
<sequence>MSDILHAARAGDKFSVAKLISYFESGRLSDQEACVAFEGELAKTKHKTGLLVGLTGAPGAGKSTLIQHLVDALLASQPNWRIAVVAVDPSSPVSGGSLLGDRTRVNFGNDERTYFRSQASDLDLGGIGRNTYRVCRVLRSFFDLVLIESVGVGQSEIEIARLADVTLLALQPFSGDHIQFMKSGIMEIPQAFVITKCDAEDLAKRSLYQLQSSLDFMQKVDGSVKPPEIFQTSSVRKMGFNELAEFVSAAEPLAPMGDLERENYFLRKEVRYYFGEYGIKALALLASENAAQGFEARRLQLTQKLSQKFGAL</sequence>
<gene>
    <name evidence="5" type="ordered locus">Turpa_1249</name>
</gene>
<dbReference type="PANTHER" id="PTHR43087">
    <property type="entry name" value="LYSINE/ARGININE/ORNITHINE TRANSPORT SYSTEM KINASE"/>
    <property type="match status" value="1"/>
</dbReference>
<keyword evidence="4" id="KW-0143">Chaperone</keyword>
<keyword evidence="6" id="KW-1185">Reference proteome</keyword>
<dbReference type="KEGG" id="tpx:Turpa_1249"/>
<dbReference type="GO" id="GO:0005525">
    <property type="term" value="F:GTP binding"/>
    <property type="evidence" value="ECO:0007669"/>
    <property type="project" value="UniProtKB-KW"/>
</dbReference>
<dbReference type="Pfam" id="PF03308">
    <property type="entry name" value="MeaB"/>
    <property type="match status" value="1"/>
</dbReference>
<dbReference type="RefSeq" id="WP_014802413.1">
    <property type="nucleotide sequence ID" value="NC_018020.1"/>
</dbReference>
<evidence type="ECO:0000256" key="4">
    <source>
        <dbReference type="ARBA" id="ARBA00023186"/>
    </source>
</evidence>
<dbReference type="HOGENOM" id="CLU_043725_1_1_12"/>
<evidence type="ECO:0000313" key="6">
    <source>
        <dbReference type="Proteomes" id="UP000006048"/>
    </source>
</evidence>
<dbReference type="STRING" id="869212.Turpa_1249"/>
<evidence type="ECO:0000256" key="3">
    <source>
        <dbReference type="ARBA" id="ARBA00023134"/>
    </source>
</evidence>
<dbReference type="AlphaFoldDB" id="I4B3P0"/>
<evidence type="ECO:0000256" key="1">
    <source>
        <dbReference type="ARBA" id="ARBA00022741"/>
    </source>
</evidence>
<reference evidence="5 6" key="1">
    <citation type="submission" date="2012-06" db="EMBL/GenBank/DDBJ databases">
        <title>The complete chromosome of genome of Turneriella parva DSM 21527.</title>
        <authorList>
            <consortium name="US DOE Joint Genome Institute (JGI-PGF)"/>
            <person name="Lucas S."/>
            <person name="Han J."/>
            <person name="Lapidus A."/>
            <person name="Bruce D."/>
            <person name="Goodwin L."/>
            <person name="Pitluck S."/>
            <person name="Peters L."/>
            <person name="Kyrpides N."/>
            <person name="Mavromatis K."/>
            <person name="Ivanova N."/>
            <person name="Mikhailova N."/>
            <person name="Chertkov O."/>
            <person name="Detter J.C."/>
            <person name="Tapia R."/>
            <person name="Han C."/>
            <person name="Land M."/>
            <person name="Hauser L."/>
            <person name="Markowitz V."/>
            <person name="Cheng J.-F."/>
            <person name="Hugenholtz P."/>
            <person name="Woyke T."/>
            <person name="Wu D."/>
            <person name="Gronow S."/>
            <person name="Wellnitz S."/>
            <person name="Brambilla E."/>
            <person name="Klenk H.-P."/>
            <person name="Eisen J.A."/>
        </authorList>
    </citation>
    <scope>NUCLEOTIDE SEQUENCE [LARGE SCALE GENOMIC DNA]</scope>
    <source>
        <strain evidence="6">ATCC BAA-1111 / DSM 21527 / NCTC 11395 / H</strain>
    </source>
</reference>
<keyword evidence="2" id="KW-0378">Hydrolase</keyword>
<organism evidence="5 6">
    <name type="scientific">Turneriella parva (strain ATCC BAA-1111 / DSM 21527 / NCTC 11395 / H)</name>
    <name type="common">Leptospira parva</name>
    <dbReference type="NCBI Taxonomy" id="869212"/>
    <lineage>
        <taxon>Bacteria</taxon>
        <taxon>Pseudomonadati</taxon>
        <taxon>Spirochaetota</taxon>
        <taxon>Spirochaetia</taxon>
        <taxon>Leptospirales</taxon>
        <taxon>Leptospiraceae</taxon>
        <taxon>Turneriella</taxon>
    </lineage>
</organism>
<protein>
    <submittedName>
        <fullName evidence="5">ArgK protein</fullName>
    </submittedName>
</protein>
<accession>I4B3P0</accession>
<dbReference type="InterPro" id="IPR027417">
    <property type="entry name" value="P-loop_NTPase"/>
</dbReference>
<dbReference type="InterPro" id="IPR052040">
    <property type="entry name" value="GTPase/Isobutyryl-CoA_mutase"/>
</dbReference>
<name>I4B3P0_TURPD</name>
<dbReference type="OrthoDB" id="9778292at2"/>
<keyword evidence="3" id="KW-0342">GTP-binding</keyword>
<dbReference type="PANTHER" id="PTHR43087:SF1">
    <property type="entry name" value="LAO_AO TRANSPORT SYSTEM ATPASE"/>
    <property type="match status" value="1"/>
</dbReference>
<proteinExistence type="predicted"/>